<feature type="region of interest" description="Disordered" evidence="2">
    <location>
        <begin position="484"/>
        <end position="514"/>
    </location>
</feature>
<evidence type="ECO:0000256" key="1">
    <source>
        <dbReference type="ARBA" id="ARBA00023450"/>
    </source>
</evidence>
<dbReference type="CDD" id="cd00085">
    <property type="entry name" value="HNHc"/>
    <property type="match status" value="1"/>
</dbReference>
<evidence type="ECO:0000259" key="3">
    <source>
        <dbReference type="SMART" id="SM00507"/>
    </source>
</evidence>
<feature type="compositionally biased region" description="Polar residues" evidence="2">
    <location>
        <begin position="457"/>
        <end position="468"/>
    </location>
</feature>
<evidence type="ECO:0000313" key="5">
    <source>
        <dbReference type="Proteomes" id="UP001321477"/>
    </source>
</evidence>
<dbReference type="InterPro" id="IPR003615">
    <property type="entry name" value="HNH_nuc"/>
</dbReference>
<evidence type="ECO:0000313" key="4">
    <source>
        <dbReference type="EMBL" id="BDZ53497.1"/>
    </source>
</evidence>
<gene>
    <name evidence="4" type="ORF">GCM10025870_05700</name>
</gene>
<dbReference type="InterPro" id="IPR003870">
    <property type="entry name" value="DUF222"/>
</dbReference>
<dbReference type="Pfam" id="PF01844">
    <property type="entry name" value="HNH"/>
    <property type="match status" value="1"/>
</dbReference>
<dbReference type="RefSeq" id="WP_286329345.1">
    <property type="nucleotide sequence ID" value="NZ_AP027734.1"/>
</dbReference>
<dbReference type="SMART" id="SM00507">
    <property type="entry name" value="HNHc"/>
    <property type="match status" value="1"/>
</dbReference>
<name>A0ABM8GYI1_9MICO</name>
<feature type="region of interest" description="Disordered" evidence="2">
    <location>
        <begin position="412"/>
        <end position="431"/>
    </location>
</feature>
<reference evidence="5" key="1">
    <citation type="journal article" date="2019" name="Int. J. Syst. Evol. Microbiol.">
        <title>The Global Catalogue of Microorganisms (GCM) 10K type strain sequencing project: providing services to taxonomists for standard genome sequencing and annotation.</title>
        <authorList>
            <consortium name="The Broad Institute Genomics Platform"/>
            <consortium name="The Broad Institute Genome Sequencing Center for Infectious Disease"/>
            <person name="Wu L."/>
            <person name="Ma J."/>
        </authorList>
    </citation>
    <scope>NUCLEOTIDE SEQUENCE [LARGE SCALE GENOMIC DNA]</scope>
    <source>
        <strain evidence="5">NBRC 109019</strain>
    </source>
</reference>
<comment type="similarity">
    <text evidence="1">Belongs to the Rv1128c/1148c/1588c/1702c/1945/3466 family.</text>
</comment>
<accession>A0ABM8GYI1</accession>
<proteinExistence type="inferred from homology"/>
<organism evidence="4 5">
    <name type="scientific">Agromyces marinus</name>
    <dbReference type="NCBI Taxonomy" id="1389020"/>
    <lineage>
        <taxon>Bacteria</taxon>
        <taxon>Bacillati</taxon>
        <taxon>Actinomycetota</taxon>
        <taxon>Actinomycetes</taxon>
        <taxon>Micrococcales</taxon>
        <taxon>Microbacteriaceae</taxon>
        <taxon>Agromyces</taxon>
    </lineage>
</organism>
<feature type="region of interest" description="Disordered" evidence="2">
    <location>
        <begin position="442"/>
        <end position="468"/>
    </location>
</feature>
<dbReference type="EMBL" id="AP027734">
    <property type="protein sequence ID" value="BDZ53497.1"/>
    <property type="molecule type" value="Genomic_DNA"/>
</dbReference>
<keyword evidence="5" id="KW-1185">Reference proteome</keyword>
<evidence type="ECO:0000256" key="2">
    <source>
        <dbReference type="SAM" id="MobiDB-lite"/>
    </source>
</evidence>
<dbReference type="Gene3D" id="1.10.30.50">
    <property type="match status" value="1"/>
</dbReference>
<protein>
    <recommendedName>
        <fullName evidence="3">HNH nuclease domain-containing protein</fullName>
    </recommendedName>
</protein>
<dbReference type="InterPro" id="IPR002711">
    <property type="entry name" value="HNH"/>
</dbReference>
<sequence>MPATLDLPAEAALELELASITVYEQLIRQLHAERYRAVQRARELAAEADGVTESSAAGERDLATRSFVAELATTLGQHEASAARLVAEAERLTGPRSATLDALEAGLIAPTQVRSVLELTRDVPAEVAEAVEGVALEAAASAVADGVVSTNADVRRRMRRVRERLHPEPLVDRRARAAADRRVCVEAAPDGMAWLSVFLEAERAFAIERRLGALAARPAEADDRRTRTQRAADLAADLLLSGVIAGDARTREAAAGPTGAVQPRINVTVPVLTLLGLDDEPADLEGYGPIDAETARRLAAHAPSMRRILVHPETGATLSYGRETYRAPADLDGFVRVRDGQCRFPGCTRRAERADLDHTIAWQHGGRSDASNLAALCRHHHRLKHESAWRVVQEGGGVMRWTSPRGMSCARIRSGGSRGSGLGKQSGSVRRSVRARGRLARRTRRCRPCPSAPRSWTARSENCSTPSSRLCRSDLACAEAVSYSPSLSSGGRNPDRSSSLIRNGVSSFGPNETL</sequence>
<dbReference type="Proteomes" id="UP001321477">
    <property type="component" value="Chromosome"/>
</dbReference>
<dbReference type="Pfam" id="PF02720">
    <property type="entry name" value="DUF222"/>
    <property type="match status" value="1"/>
</dbReference>
<feature type="domain" description="HNH nuclease" evidence="3">
    <location>
        <begin position="330"/>
        <end position="382"/>
    </location>
</feature>